<evidence type="ECO:0000256" key="9">
    <source>
        <dbReference type="ARBA" id="ARBA00034114"/>
    </source>
</evidence>
<keyword evidence="14" id="KW-1185">Reference proteome</keyword>
<dbReference type="PROSITE" id="PS00862">
    <property type="entry name" value="OX2_COVAL_FAD"/>
    <property type="match status" value="2"/>
</dbReference>
<dbReference type="InParanoid" id="A0A3Q7F4L3"/>
<keyword evidence="4" id="KW-0285">Flavoprotein</keyword>
<keyword evidence="7" id="KW-0560">Oxidoreductase</keyword>
<dbReference type="InterPro" id="IPR016169">
    <property type="entry name" value="FAD-bd_PCMH_sub2"/>
</dbReference>
<evidence type="ECO:0000256" key="1">
    <source>
        <dbReference type="ARBA" id="ARBA00001974"/>
    </source>
</evidence>
<dbReference type="GO" id="GO:0009820">
    <property type="term" value="P:alkaloid metabolic process"/>
    <property type="evidence" value="ECO:0007669"/>
    <property type="project" value="UniProtKB-KW"/>
</dbReference>
<dbReference type="EnsemblPlants" id="Solyc02g079460.2.1">
    <property type="protein sequence ID" value="Solyc02g079460.2.1"/>
    <property type="gene ID" value="Solyc02g079460.2"/>
</dbReference>
<dbReference type="Gene3D" id="3.30.43.10">
    <property type="entry name" value="Uridine Diphospho-n-acetylenolpyruvylglucosamine Reductase, domain 2"/>
    <property type="match status" value="2"/>
</dbReference>
<evidence type="ECO:0000256" key="11">
    <source>
        <dbReference type="SAM" id="SignalP"/>
    </source>
</evidence>
<dbReference type="Pfam" id="PF01565">
    <property type="entry name" value="FAD_binding_4"/>
    <property type="match status" value="2"/>
</dbReference>
<dbReference type="InterPro" id="IPR036318">
    <property type="entry name" value="FAD-bd_PCMH-like_sf"/>
</dbReference>
<feature type="chain" id="PRO_5018731603" description="FAD-binding PCMH-type domain-containing protein" evidence="11">
    <location>
        <begin position="23"/>
        <end position="1063"/>
    </location>
</feature>
<dbReference type="InterPro" id="IPR006093">
    <property type="entry name" value="Oxy_OxRdtase_FAD_BS"/>
</dbReference>
<accession>A0A3Q7F4L3</accession>
<keyword evidence="6" id="KW-0274">FAD</keyword>
<proteinExistence type="inferred from homology"/>
<reference evidence="13" key="2">
    <citation type="submission" date="2019-01" db="UniProtKB">
        <authorList>
            <consortium name="EnsemblPlants"/>
        </authorList>
    </citation>
    <scope>IDENTIFICATION</scope>
    <source>
        <strain evidence="13">cv. Heinz 1706</strain>
    </source>
</reference>
<dbReference type="UniPathway" id="UPA00107"/>
<dbReference type="InterPro" id="IPR006094">
    <property type="entry name" value="Oxid_FAD_bind_N"/>
</dbReference>
<comment type="cofactor">
    <cofactor evidence="1">
        <name>FAD</name>
        <dbReference type="ChEBI" id="CHEBI:57692"/>
    </cofactor>
</comment>
<evidence type="ECO:0000256" key="7">
    <source>
        <dbReference type="ARBA" id="ARBA00023002"/>
    </source>
</evidence>
<dbReference type="InterPro" id="IPR016167">
    <property type="entry name" value="FAD-bd_PCMH_sub1"/>
</dbReference>
<evidence type="ECO:0000256" key="6">
    <source>
        <dbReference type="ARBA" id="ARBA00022827"/>
    </source>
</evidence>
<dbReference type="OMA" id="ERKDCFQ"/>
<reference evidence="13" key="1">
    <citation type="journal article" date="2012" name="Nature">
        <title>The tomato genome sequence provides insights into fleshy fruit evolution.</title>
        <authorList>
            <consortium name="Tomato Genome Consortium"/>
        </authorList>
    </citation>
    <scope>NUCLEOTIDE SEQUENCE [LARGE SCALE GENOMIC DNA]</scope>
    <source>
        <strain evidence="13">cv. Heinz 1706</strain>
    </source>
</reference>
<evidence type="ECO:0000256" key="2">
    <source>
        <dbReference type="ARBA" id="ARBA00005466"/>
    </source>
</evidence>
<evidence type="ECO:0000313" key="13">
    <source>
        <dbReference type="EnsemblPlants" id="Solyc02g079460.2.1"/>
    </source>
</evidence>
<sequence>MASLQIFCVLLFSLFLAKCYYSKEEDFVQCLSKSPETNITQNIYTPGSPIYSSILEYAQKNPRWLNSSHPNFIASPKEESEIRPVILCSKKTGLQIKIKSGGHDYEGISFRSESPFVMLDLSNLNKIETDLNEETIWVQTGATLGQLYYAIAKKSKVHAFPGGVCFTVGTGGIISGGGLGALMRKFGLAADNVVDARVMDVNGKILERKMNEDLFWAIRGGGGASFGVILAWKLKLVRVPEKVTVFTIRRELEGNLTLLRKWENIAYQLSEDLFVRAFVQKGVFSGGNDTKNQVGFYFQGQYIGPVDKLIPLLNQYFPEFNLERKDCFQENITADAEKECLEVPWIRSVLYFSWRNPNDSLEVLLEKSIPTHKVYHKGTSDFVKIPIPESGWEMIEKLFREEERPQMVFEPLGGKMYEISESEIPFPHRKENLYTIQYFVSWDDNSESVSSEKIGWIRKLYKEMEPYVAKSPRSAYLNYRDFGLGTNSEDYSYSKAKIWGEKYFKGNFEKLAKVKSKVDPKNFFRSEQKKKMGSIQILFVLLFLAKCHSKQEDFLLCLSKYSKNNTTQNIYTPNSPTYSSILEYAQKKPRWLNSSHPNFIASPKEESEIRPIILCSKKVGLQIKIKSGGHDYEGISYRSKSRFVMLDLSNLNKIKIDLNDETVWVQTGATLGQLYYAIAKKSKVHAFPSGVCFSIGTGGIISGGGIGALMRKFGLSADNVVDARVMDVNGKILDRKMNEDLFWAIRGGGGASFGVILAWKLKLVRIPVKLTVFTIRRKLEGNLNLLQKWENIAHQLPEDLLIRVIIQNAVSSGGNDTKKHVEFSFQAQYVGPVDTLIPLLKQYFPEFNLERKDCFQKTTSTGAEKECHEVSWIQSILYFYFRKLTDAPETLLEKSIPTKKSYDKGTSDFVKTPVPESGWEMIERLFLEEESPQMIFEPMGAKFDEISESEIPFPHRKGNLYNIQYLNYWSDNSETISSQKIGWMRKLYQEMEPYVSNSPRTAYLNYRDLDFGTNSEDYSYSKAKIWGQKYYSGNFERLAQVKSKVDPNNFFRNEQSIPPYSTN</sequence>
<dbReference type="Gramene" id="Solyc02g079460.2.1">
    <property type="protein sequence ID" value="Solyc02g079460.2.1"/>
    <property type="gene ID" value="Solyc02g079460.2"/>
</dbReference>
<keyword evidence="8" id="KW-0325">Glycoprotein</keyword>
<dbReference type="SUPFAM" id="SSF56176">
    <property type="entry name" value="FAD-binding/transporter-associated domain-like"/>
    <property type="match status" value="2"/>
</dbReference>
<dbReference type="Gene3D" id="3.30.465.10">
    <property type="match status" value="2"/>
</dbReference>
<dbReference type="PROSITE" id="PS51387">
    <property type="entry name" value="FAD_PCMH"/>
    <property type="match status" value="2"/>
</dbReference>
<comment type="function">
    <text evidence="10">Involved in the biosynthesis of pyridine alkaloid natural products, leading mainly to the production of anabasine, anatabine, nicotine and nornicotine, effective deterrents against herbivores with antiparasitic and pesticide properties (neurotoxins); nornicotine serves as the precursor in the synthesis of the carcinogen compound N'-nitrosonornicotine (NNN). Catalyzes a late oxidation step subsequent to the pyridine ring condensation reaction in the biosynthesis of alkaloids.</text>
</comment>
<comment type="similarity">
    <text evidence="2">Belongs to the oxygen-dependent FAD-linked oxidoreductase family.</text>
</comment>
<dbReference type="PANTHER" id="PTHR32448">
    <property type="entry name" value="OS08G0158400 PROTEIN"/>
    <property type="match status" value="1"/>
</dbReference>
<protein>
    <recommendedName>
        <fullName evidence="12">FAD-binding PCMH-type domain-containing protein</fullName>
    </recommendedName>
</protein>
<dbReference type="Proteomes" id="UP000004994">
    <property type="component" value="Chromosome 2"/>
</dbReference>
<dbReference type="InterPro" id="IPR016166">
    <property type="entry name" value="FAD-bd_PCMH"/>
</dbReference>
<dbReference type="Pfam" id="PF08031">
    <property type="entry name" value="BBE"/>
    <property type="match status" value="2"/>
</dbReference>
<keyword evidence="3" id="KW-0017">Alkaloid metabolism</keyword>
<dbReference type="GO" id="GO:0016491">
    <property type="term" value="F:oxidoreductase activity"/>
    <property type="evidence" value="ECO:0007669"/>
    <property type="project" value="UniProtKB-KW"/>
</dbReference>
<organism evidence="13">
    <name type="scientific">Solanum lycopersicum</name>
    <name type="common">Tomato</name>
    <name type="synonym">Lycopersicon esculentum</name>
    <dbReference type="NCBI Taxonomy" id="4081"/>
    <lineage>
        <taxon>Eukaryota</taxon>
        <taxon>Viridiplantae</taxon>
        <taxon>Streptophyta</taxon>
        <taxon>Embryophyta</taxon>
        <taxon>Tracheophyta</taxon>
        <taxon>Spermatophyta</taxon>
        <taxon>Magnoliopsida</taxon>
        <taxon>eudicotyledons</taxon>
        <taxon>Gunneridae</taxon>
        <taxon>Pentapetalae</taxon>
        <taxon>asterids</taxon>
        <taxon>lamiids</taxon>
        <taxon>Solanales</taxon>
        <taxon>Solanaceae</taxon>
        <taxon>Solanoideae</taxon>
        <taxon>Solaneae</taxon>
        <taxon>Solanum</taxon>
        <taxon>Solanum subgen. Lycopersicon</taxon>
    </lineage>
</organism>
<evidence type="ECO:0000256" key="10">
    <source>
        <dbReference type="ARBA" id="ARBA00045734"/>
    </source>
</evidence>
<comment type="pathway">
    <text evidence="9">Alkaloid biosynthesis; nicotine biosynthesis.</text>
</comment>
<dbReference type="FunCoup" id="A0A3Q7F4L3">
    <property type="interactions" value="54"/>
</dbReference>
<dbReference type="GO" id="GO:0042179">
    <property type="term" value="P:nicotine biosynthetic process"/>
    <property type="evidence" value="ECO:0007669"/>
    <property type="project" value="UniProtKB-UniPathway"/>
</dbReference>
<dbReference type="AlphaFoldDB" id="A0A3Q7F4L3"/>
<evidence type="ECO:0000256" key="5">
    <source>
        <dbReference type="ARBA" id="ARBA00022729"/>
    </source>
</evidence>
<feature type="domain" description="FAD-binding PCMH-type" evidence="12">
    <location>
        <begin position="65"/>
        <end position="239"/>
    </location>
</feature>
<evidence type="ECO:0000259" key="12">
    <source>
        <dbReference type="PROSITE" id="PS51387"/>
    </source>
</evidence>
<evidence type="ECO:0000256" key="4">
    <source>
        <dbReference type="ARBA" id="ARBA00022630"/>
    </source>
</evidence>
<feature type="domain" description="FAD-binding PCMH-type" evidence="12">
    <location>
        <begin position="584"/>
        <end position="766"/>
    </location>
</feature>
<evidence type="ECO:0000256" key="8">
    <source>
        <dbReference type="ARBA" id="ARBA00023180"/>
    </source>
</evidence>
<evidence type="ECO:0000313" key="14">
    <source>
        <dbReference type="Proteomes" id="UP000004994"/>
    </source>
</evidence>
<name>A0A3Q7F4L3_SOLLC</name>
<dbReference type="InterPro" id="IPR012951">
    <property type="entry name" value="BBE"/>
</dbReference>
<keyword evidence="5 11" id="KW-0732">Signal</keyword>
<feature type="signal peptide" evidence="11">
    <location>
        <begin position="1"/>
        <end position="22"/>
    </location>
</feature>
<dbReference type="GO" id="GO:0071949">
    <property type="term" value="F:FAD binding"/>
    <property type="evidence" value="ECO:0007669"/>
    <property type="project" value="InterPro"/>
</dbReference>
<evidence type="ECO:0000256" key="3">
    <source>
        <dbReference type="ARBA" id="ARBA00022589"/>
    </source>
</evidence>
<dbReference type="Gene3D" id="3.40.462.20">
    <property type="match status" value="2"/>
</dbReference>
<dbReference type="PaxDb" id="4081-Solyc02g079460.1.1"/>